<dbReference type="Proteomes" id="UP000030408">
    <property type="component" value="Unassembled WGS sequence"/>
</dbReference>
<dbReference type="STRING" id="1384057.CD33_03115"/>
<protein>
    <submittedName>
        <fullName evidence="1">Uncharacterized protein</fullName>
    </submittedName>
</protein>
<dbReference type="AlphaFoldDB" id="A0A0A3HXJ7"/>
<sequence>MIGWLAGITDGRLRQYGYCRLKINFTVSINGAGTSMISATIYSAIATNGTAKTPKRFLLKATNKQSPESTRNTYKMTNDLLLRQQIFLCLKLMRKIVTILLIFKEKIVHKIKKTLLYPTYELADPQ</sequence>
<organism evidence="1 2">
    <name type="scientific">Ureibacillus sinduriensis BLB-1 = JCM 15800</name>
    <dbReference type="NCBI Taxonomy" id="1384057"/>
    <lineage>
        <taxon>Bacteria</taxon>
        <taxon>Bacillati</taxon>
        <taxon>Bacillota</taxon>
        <taxon>Bacilli</taxon>
        <taxon>Bacillales</taxon>
        <taxon>Caryophanaceae</taxon>
        <taxon>Ureibacillus</taxon>
    </lineage>
</organism>
<name>A0A0A3HXJ7_9BACL</name>
<reference evidence="1 2" key="1">
    <citation type="submission" date="2014-02" db="EMBL/GenBank/DDBJ databases">
        <title>Draft genome sequence of Lysinibacillus sinduriensis JCM 15800.</title>
        <authorList>
            <person name="Zhang F."/>
            <person name="Wang G."/>
            <person name="Zhang L."/>
        </authorList>
    </citation>
    <scope>NUCLEOTIDE SEQUENCE [LARGE SCALE GENOMIC DNA]</scope>
    <source>
        <strain evidence="1 2">JCM 15800</strain>
    </source>
</reference>
<keyword evidence="2" id="KW-1185">Reference proteome</keyword>
<gene>
    <name evidence="1" type="ORF">CD33_03115</name>
</gene>
<evidence type="ECO:0000313" key="2">
    <source>
        <dbReference type="Proteomes" id="UP000030408"/>
    </source>
</evidence>
<evidence type="ECO:0000313" key="1">
    <source>
        <dbReference type="EMBL" id="KGR77306.1"/>
    </source>
</evidence>
<proteinExistence type="predicted"/>
<comment type="caution">
    <text evidence="1">The sequence shown here is derived from an EMBL/GenBank/DDBJ whole genome shotgun (WGS) entry which is preliminary data.</text>
</comment>
<dbReference type="EMBL" id="JPVO01000039">
    <property type="protein sequence ID" value="KGR77306.1"/>
    <property type="molecule type" value="Genomic_DNA"/>
</dbReference>
<accession>A0A0A3HXJ7</accession>